<dbReference type="HOGENOM" id="CLU_271568_0_0_10"/>
<sequence length="1170" mass="125929">MYLKTALAFFLFILFVSTAFPATIVVTSNADLGPGTLREALTTAANNGTTEQDIITFNLPGSLISDRIIRLKTQLPLITANVVIDGTTQSSSAFGVSDSKVIIEPETSPAYFSGLVITGDYTTTNITQGVEIYGLYIRNFAKITNLVNYDGQQGSGIYIQGNASGIKIGAPGKGNVICGNINGIYNGTNYYYNYYSGDISIQSNIIGLSDDGITPISNINGISINSFTTNTIGGDNANMGNTIGACASGITINRSNYYYNTLQQTISIKNNKIGTDYSGTMDYKQSPIFLASSFLKTYGINISSQNTNVDISANLISGQIGYGIFIASSTYTITNNKIGTDITGTQNLGNYEAIRSDASAKGIIGGTGATDKNYIGFNTYGIEVYNSNQATITQNSIFCNSNLGISVSSVNYQTPFVQILTFRSDKVAGIATPNSAIELFYSDDCGNVNCQGKEYLATVQSDGSGKWSYSGTISHTVVATATNSSKNTSPFSSLNLMDNEAVLKNYTCAYNGSITIPQQRDGILFHWDKKEPSGTTLTPLSDTQNIDNLQPGTYVLTIQYPGGCQKVTQRFTINDQRIKNIQIKPPVPECRKKSFPVSATITGGTGNIVFKWVNDKNEVVSTGNYTNVPGGKYVLHVTDDAGCDVTSDPITIVPLPGPEFDLSRMVRPNAHCGEKDGSITGIIATPGVGQLRYSWTNNNNEEIRTTLDLTGVPSGYYTLTLKDDSQCSNWSTGPLYVGEDLSVFIGEANSITPVTCDASNGAINAIGTVSNASQFSWFKDGGPELVQYRDKLLLNGLSPGNYRLHAVNPGNGCDNYRTYTVPRIPPDVFSASYTKADVTCGLGDNGSIMVNFNTTTTPATYTWTNESGQIVRTTKDILNAVPGKYTLTVTDRVAGCTSILFKDIEVLNIPLLAFDPSNNPTPQPDQCDQQMGSITGVVVTGGVPPYTYHWTDSDGKAVGGNTASLTNIGSGTYHLTVTDATPCGSLIDATAHLVENAKYLPPAPILGNQQICTPGPVTLYVKNVQPQGLYKLYEHYDDVVPAQTSANGQFNIDVKQSGDYFVSYNVGSCESYRFKVHVEVILVDVSFGNAFTPNGDNINDYWKITGLEKFPGATVQVFNRFGRLVFESKNYPKPFDGTLKGKPLPAGVYYYIININMPCNLITGNLTLLR</sequence>
<evidence type="ECO:0008006" key="4">
    <source>
        <dbReference type="Google" id="ProtNLM"/>
    </source>
</evidence>
<dbReference type="AlphaFoldDB" id="H1XZS5"/>
<dbReference type="Pfam" id="PF13585">
    <property type="entry name" value="CHU_C"/>
    <property type="match status" value="1"/>
</dbReference>
<dbReference type="SMART" id="SM00710">
    <property type="entry name" value="PbH1"/>
    <property type="match status" value="5"/>
</dbReference>
<evidence type="ECO:0000256" key="1">
    <source>
        <dbReference type="SAM" id="SignalP"/>
    </source>
</evidence>
<accession>H1XZS5</accession>
<reference evidence="2" key="1">
    <citation type="submission" date="2011-09" db="EMBL/GenBank/DDBJ databases">
        <title>The permanent draft genome of Mucilaginibacter paludis DSM 18603.</title>
        <authorList>
            <consortium name="US DOE Joint Genome Institute (JGI-PGF)"/>
            <person name="Lucas S."/>
            <person name="Han J."/>
            <person name="Lapidus A."/>
            <person name="Bruce D."/>
            <person name="Goodwin L."/>
            <person name="Pitluck S."/>
            <person name="Peters L."/>
            <person name="Kyrpides N."/>
            <person name="Mavromatis K."/>
            <person name="Ivanova N."/>
            <person name="Mikhailova N."/>
            <person name="Held B."/>
            <person name="Detter J.C."/>
            <person name="Tapia R."/>
            <person name="Han C."/>
            <person name="Land M."/>
            <person name="Hauser L."/>
            <person name="Markowitz V."/>
            <person name="Cheng J.-F."/>
            <person name="Hugenholtz P."/>
            <person name="Woyke T."/>
            <person name="Wu D."/>
            <person name="Tindall B."/>
            <person name="Brambilla E."/>
            <person name="Klenk H.-P."/>
            <person name="Eisen J.A."/>
        </authorList>
    </citation>
    <scope>NUCLEOTIDE SEQUENCE [LARGE SCALE GENOMIC DNA]</scope>
    <source>
        <strain evidence="2">DSM 18603</strain>
    </source>
</reference>
<dbReference type="eggNOG" id="COG3420">
    <property type="taxonomic scope" value="Bacteria"/>
</dbReference>
<protein>
    <recommendedName>
        <fullName evidence="4">Ig-like domain-containing protein</fullName>
    </recommendedName>
</protein>
<feature type="signal peptide" evidence="1">
    <location>
        <begin position="1"/>
        <end position="21"/>
    </location>
</feature>
<organism evidence="2 3">
    <name type="scientific">Mucilaginibacter paludis DSM 18603</name>
    <dbReference type="NCBI Taxonomy" id="714943"/>
    <lineage>
        <taxon>Bacteria</taxon>
        <taxon>Pseudomonadati</taxon>
        <taxon>Bacteroidota</taxon>
        <taxon>Sphingobacteriia</taxon>
        <taxon>Sphingobacteriales</taxon>
        <taxon>Sphingobacteriaceae</taxon>
        <taxon>Mucilaginibacter</taxon>
    </lineage>
</organism>
<gene>
    <name evidence="2" type="ORF">Mucpa_3669</name>
</gene>
<evidence type="ECO:0000313" key="3">
    <source>
        <dbReference type="Proteomes" id="UP000002774"/>
    </source>
</evidence>
<dbReference type="eggNOG" id="COG3291">
    <property type="taxonomic scope" value="Bacteria"/>
</dbReference>
<dbReference type="InterPro" id="IPR025667">
    <property type="entry name" value="SprB_repeat"/>
</dbReference>
<dbReference type="Proteomes" id="UP000002774">
    <property type="component" value="Chromosome"/>
</dbReference>
<dbReference type="RefSeq" id="WP_008508346.1">
    <property type="nucleotide sequence ID" value="NZ_CM001403.1"/>
</dbReference>
<proteinExistence type="predicted"/>
<dbReference type="InterPro" id="IPR006626">
    <property type="entry name" value="PbH1"/>
</dbReference>
<dbReference type="NCBIfam" id="TIGR04131">
    <property type="entry name" value="Bac_Flav_CTERM"/>
    <property type="match status" value="1"/>
</dbReference>
<keyword evidence="1" id="KW-0732">Signal</keyword>
<keyword evidence="3" id="KW-1185">Reference proteome</keyword>
<dbReference type="InterPro" id="IPR026341">
    <property type="entry name" value="T9SS_type_B"/>
</dbReference>
<evidence type="ECO:0000313" key="2">
    <source>
        <dbReference type="EMBL" id="EHQ27767.1"/>
    </source>
</evidence>
<feature type="chain" id="PRO_5003556923" description="Ig-like domain-containing protein" evidence="1">
    <location>
        <begin position="22"/>
        <end position="1170"/>
    </location>
</feature>
<name>H1XZS5_9SPHI</name>
<dbReference type="STRING" id="714943.Mucpa_3669"/>
<dbReference type="EMBL" id="CM001403">
    <property type="protein sequence ID" value="EHQ27767.1"/>
    <property type="molecule type" value="Genomic_DNA"/>
</dbReference>
<dbReference type="Pfam" id="PF13573">
    <property type="entry name" value="SprB"/>
    <property type="match status" value="1"/>
</dbReference>
<dbReference type="OrthoDB" id="635358at2"/>